<name>A0A5B7F7B5_PORTR</name>
<gene>
    <name evidence="2" type="ORF">E2C01_034803</name>
</gene>
<comment type="caution">
    <text evidence="2">The sequence shown here is derived from an EMBL/GenBank/DDBJ whole genome shotgun (WGS) entry which is preliminary data.</text>
</comment>
<accession>A0A5B7F7B5</accession>
<evidence type="ECO:0000256" key="1">
    <source>
        <dbReference type="SAM" id="MobiDB-lite"/>
    </source>
</evidence>
<evidence type="ECO:0000313" key="3">
    <source>
        <dbReference type="Proteomes" id="UP000324222"/>
    </source>
</evidence>
<protein>
    <submittedName>
        <fullName evidence="2">Uncharacterized protein</fullName>
    </submittedName>
</protein>
<organism evidence="2 3">
    <name type="scientific">Portunus trituberculatus</name>
    <name type="common">Swimming crab</name>
    <name type="synonym">Neptunus trituberculatus</name>
    <dbReference type="NCBI Taxonomy" id="210409"/>
    <lineage>
        <taxon>Eukaryota</taxon>
        <taxon>Metazoa</taxon>
        <taxon>Ecdysozoa</taxon>
        <taxon>Arthropoda</taxon>
        <taxon>Crustacea</taxon>
        <taxon>Multicrustacea</taxon>
        <taxon>Malacostraca</taxon>
        <taxon>Eumalacostraca</taxon>
        <taxon>Eucarida</taxon>
        <taxon>Decapoda</taxon>
        <taxon>Pleocyemata</taxon>
        <taxon>Brachyura</taxon>
        <taxon>Eubrachyura</taxon>
        <taxon>Portunoidea</taxon>
        <taxon>Portunidae</taxon>
        <taxon>Portuninae</taxon>
        <taxon>Portunus</taxon>
    </lineage>
</organism>
<dbReference type="EMBL" id="VSRR010004972">
    <property type="protein sequence ID" value="MPC41216.1"/>
    <property type="molecule type" value="Genomic_DNA"/>
</dbReference>
<proteinExistence type="predicted"/>
<feature type="region of interest" description="Disordered" evidence="1">
    <location>
        <begin position="17"/>
        <end position="47"/>
    </location>
</feature>
<keyword evidence="3" id="KW-1185">Reference proteome</keyword>
<dbReference type="Proteomes" id="UP000324222">
    <property type="component" value="Unassembled WGS sequence"/>
</dbReference>
<feature type="compositionally biased region" description="Basic and acidic residues" evidence="1">
    <location>
        <begin position="23"/>
        <end position="33"/>
    </location>
</feature>
<dbReference type="AlphaFoldDB" id="A0A5B7F7B5"/>
<reference evidence="2 3" key="1">
    <citation type="submission" date="2019-05" db="EMBL/GenBank/DDBJ databases">
        <title>Another draft genome of Portunus trituberculatus and its Hox gene families provides insights of decapod evolution.</title>
        <authorList>
            <person name="Jeong J.-H."/>
            <person name="Song I."/>
            <person name="Kim S."/>
            <person name="Choi T."/>
            <person name="Kim D."/>
            <person name="Ryu S."/>
            <person name="Kim W."/>
        </authorList>
    </citation>
    <scope>NUCLEOTIDE SEQUENCE [LARGE SCALE GENOMIC DNA]</scope>
    <source>
        <tissue evidence="2">Muscle</tissue>
    </source>
</reference>
<sequence>MDAISRQEVALRLLKNLESSSRSTRDRGREPANHSKAAAFDPSPNKFKPRKFAKTNILDAAQNKGAQISAVADDALQGLLGTGERKHFGYSHHKKFRVNLSLNRSQYTSISHFPS</sequence>
<evidence type="ECO:0000313" key="2">
    <source>
        <dbReference type="EMBL" id="MPC41216.1"/>
    </source>
</evidence>